<dbReference type="InterPro" id="IPR023346">
    <property type="entry name" value="Lysozyme-like_dom_sf"/>
</dbReference>
<organism evidence="2 3">
    <name type="scientific">Diaporthe helianthi</name>
    <dbReference type="NCBI Taxonomy" id="158607"/>
    <lineage>
        <taxon>Eukaryota</taxon>
        <taxon>Fungi</taxon>
        <taxon>Dikarya</taxon>
        <taxon>Ascomycota</taxon>
        <taxon>Pezizomycotina</taxon>
        <taxon>Sordariomycetes</taxon>
        <taxon>Sordariomycetidae</taxon>
        <taxon>Diaporthales</taxon>
        <taxon>Diaporthaceae</taxon>
        <taxon>Diaporthe</taxon>
    </lineage>
</organism>
<gene>
    <name evidence="2" type="ORF">DHEL01_v212592</name>
</gene>
<comment type="caution">
    <text evidence="2">The sequence shown here is derived from an EMBL/GenBank/DDBJ whole genome shotgun (WGS) entry which is preliminary data.</text>
</comment>
<protein>
    <recommendedName>
        <fullName evidence="4">Transglycosylase SLT domain-containing protein</fullName>
    </recommendedName>
</protein>
<evidence type="ECO:0000256" key="1">
    <source>
        <dbReference type="SAM" id="SignalP"/>
    </source>
</evidence>
<evidence type="ECO:0000313" key="3">
    <source>
        <dbReference type="Proteomes" id="UP000094444"/>
    </source>
</evidence>
<dbReference type="EMBL" id="MAVT02002782">
    <property type="protein sequence ID" value="POS69014.1"/>
    <property type="molecule type" value="Genomic_DNA"/>
</dbReference>
<accession>A0A2P5HFI2</accession>
<evidence type="ECO:0000313" key="2">
    <source>
        <dbReference type="EMBL" id="POS69014.1"/>
    </source>
</evidence>
<dbReference type="AlphaFoldDB" id="A0A2P5HFI2"/>
<dbReference type="InParanoid" id="A0A2P5HFI2"/>
<name>A0A2P5HFI2_DIAHE</name>
<feature type="signal peptide" evidence="1">
    <location>
        <begin position="1"/>
        <end position="19"/>
    </location>
</feature>
<dbReference type="OrthoDB" id="1193027at2759"/>
<dbReference type="Gene3D" id="1.10.530.10">
    <property type="match status" value="1"/>
</dbReference>
<feature type="chain" id="PRO_5015176429" description="Transglycosylase SLT domain-containing protein" evidence="1">
    <location>
        <begin position="20"/>
        <end position="225"/>
    </location>
</feature>
<keyword evidence="1" id="KW-0732">Signal</keyword>
<dbReference type="SUPFAM" id="SSF53955">
    <property type="entry name" value="Lysozyme-like"/>
    <property type="match status" value="1"/>
</dbReference>
<proteinExistence type="predicted"/>
<sequence>MLFKVTVLGLLAAIPLSLAAAVPSTLTPGTFEALPNNATKDMGILAAPKKYSGPWQNFPAIDTWLGTFDALFEKNKNSMRSTGSTADDVGRINVAIREAAKLGVDERVILGIIMQESHGYVGVQTTYSPGEGIPTAGLMQCSNCPGFPGRTGLSQNDITSMVVGGTQHYKANLQNWGDKWSPESIYPALREYNSGSVNTNDLSDGRGATPNYVSDIAQRLQGWVD</sequence>
<dbReference type="Proteomes" id="UP000094444">
    <property type="component" value="Unassembled WGS sequence"/>
</dbReference>
<keyword evidence="3" id="KW-1185">Reference proteome</keyword>
<reference evidence="2" key="1">
    <citation type="submission" date="2017-09" db="EMBL/GenBank/DDBJ databases">
        <title>Polyketide synthases of a Diaporthe helianthi virulent isolate.</title>
        <authorList>
            <person name="Baroncelli R."/>
        </authorList>
    </citation>
    <scope>NUCLEOTIDE SEQUENCE [LARGE SCALE GENOMIC DNA]</scope>
    <source>
        <strain evidence="2">7/96</strain>
    </source>
</reference>
<evidence type="ECO:0008006" key="4">
    <source>
        <dbReference type="Google" id="ProtNLM"/>
    </source>
</evidence>